<dbReference type="InterPro" id="IPR001509">
    <property type="entry name" value="Epimerase_deHydtase"/>
</dbReference>
<gene>
    <name evidence="2" type="ORF">A3C88_02610</name>
</gene>
<protein>
    <recommendedName>
        <fullName evidence="1">NAD-dependent epimerase/dehydratase domain-containing protein</fullName>
    </recommendedName>
</protein>
<dbReference type="CDD" id="cd08946">
    <property type="entry name" value="SDR_e"/>
    <property type="match status" value="1"/>
</dbReference>
<dbReference type="PANTHER" id="PTHR43245:SF23">
    <property type="entry name" value="NAD(P)-BINDING DOMAIN-CONTAINING PROTEIN"/>
    <property type="match status" value="1"/>
</dbReference>
<reference evidence="2 3" key="1">
    <citation type="journal article" date="2016" name="Nat. Commun.">
        <title>Thousands of microbial genomes shed light on interconnected biogeochemical processes in an aquifer system.</title>
        <authorList>
            <person name="Anantharaman K."/>
            <person name="Brown C.T."/>
            <person name="Hug L.A."/>
            <person name="Sharon I."/>
            <person name="Castelle C.J."/>
            <person name="Probst A.J."/>
            <person name="Thomas B.C."/>
            <person name="Singh A."/>
            <person name="Wilkins M.J."/>
            <person name="Karaoz U."/>
            <person name="Brodie E.L."/>
            <person name="Williams K.H."/>
            <person name="Hubbard S.S."/>
            <person name="Banfield J.F."/>
        </authorList>
    </citation>
    <scope>NUCLEOTIDE SEQUENCE [LARGE SCALE GENOMIC DNA]</scope>
</reference>
<evidence type="ECO:0000259" key="1">
    <source>
        <dbReference type="Pfam" id="PF01370"/>
    </source>
</evidence>
<dbReference type="AlphaFoldDB" id="A0A1F8FTE3"/>
<evidence type="ECO:0000313" key="3">
    <source>
        <dbReference type="Proteomes" id="UP000178117"/>
    </source>
</evidence>
<organism evidence="2 3">
    <name type="scientific">Candidatus Yanofskybacteria bacterium RIFCSPHIGHO2_02_FULL_50_12</name>
    <dbReference type="NCBI Taxonomy" id="1802685"/>
    <lineage>
        <taxon>Bacteria</taxon>
        <taxon>Candidatus Yanofskyibacteriota</taxon>
    </lineage>
</organism>
<dbReference type="InterPro" id="IPR050177">
    <property type="entry name" value="Lipid_A_modif_metabolic_enz"/>
</dbReference>
<dbReference type="SUPFAM" id="SSF51735">
    <property type="entry name" value="NAD(P)-binding Rossmann-fold domains"/>
    <property type="match status" value="1"/>
</dbReference>
<comment type="caution">
    <text evidence="2">The sequence shown here is derived from an EMBL/GenBank/DDBJ whole genome shotgun (WGS) entry which is preliminary data.</text>
</comment>
<dbReference type="PANTHER" id="PTHR43245">
    <property type="entry name" value="BIFUNCTIONAL POLYMYXIN RESISTANCE PROTEIN ARNA"/>
    <property type="match status" value="1"/>
</dbReference>
<feature type="domain" description="NAD-dependent epimerase/dehydratase" evidence="1">
    <location>
        <begin position="3"/>
        <end position="221"/>
    </location>
</feature>
<dbReference type="InterPro" id="IPR036291">
    <property type="entry name" value="NAD(P)-bd_dom_sf"/>
</dbReference>
<proteinExistence type="predicted"/>
<dbReference type="Pfam" id="PF01370">
    <property type="entry name" value="Epimerase"/>
    <property type="match status" value="1"/>
</dbReference>
<sequence length="316" mass="35513">MKVLVVGGAGYIGGSVTDILQERGIPFTVYDNLLYEHHYLKPVDFVFGDVRDTKKLKKLLPKYSHIIWLAAVVGDAACQVRPSLTAEVNRDAVEWLSKNFRGRIVFTSTCSVYGENINEAKETTKPKPLSLYARTKIEAENFLKGKDAVILRLGTVFGVSDSYSRLRMDLAVNYMTASAATKGKLSIYGGSQWRPFIHVYNVAEAIVNTLFTQKSGVYNVAALNYKIKDLGKEIASITKCKIEYVKSKSKDERNYHISTKKAERSGLLKFKKLLDVPYGVQQISSLIGSGKIKFADSDVYFNERHIINLNNENRFK</sequence>
<name>A0A1F8FTE3_9BACT</name>
<dbReference type="STRING" id="1802685.A3C88_02610"/>
<dbReference type="EMBL" id="MGJZ01000035">
    <property type="protein sequence ID" value="OGN16255.1"/>
    <property type="molecule type" value="Genomic_DNA"/>
</dbReference>
<dbReference type="Proteomes" id="UP000178117">
    <property type="component" value="Unassembled WGS sequence"/>
</dbReference>
<accession>A0A1F8FTE3</accession>
<evidence type="ECO:0000313" key="2">
    <source>
        <dbReference type="EMBL" id="OGN16255.1"/>
    </source>
</evidence>
<dbReference type="Gene3D" id="3.40.50.720">
    <property type="entry name" value="NAD(P)-binding Rossmann-like Domain"/>
    <property type="match status" value="1"/>
</dbReference>